<dbReference type="EMBL" id="DNWC01000019">
    <property type="protein sequence ID" value="HBJ07576.1"/>
    <property type="molecule type" value="Genomic_DNA"/>
</dbReference>
<dbReference type="SUPFAM" id="SSF117074">
    <property type="entry name" value="Hypothetical protein PA1324"/>
    <property type="match status" value="1"/>
</dbReference>
<dbReference type="AlphaFoldDB" id="A0A354LZ87"/>
<dbReference type="PANTHER" id="PTHR43143:SF1">
    <property type="entry name" value="SERINE_THREONINE-PROTEIN PHOSPHATASE CPPED1"/>
    <property type="match status" value="1"/>
</dbReference>
<dbReference type="InterPro" id="IPR029052">
    <property type="entry name" value="Metallo-depent_PP-like"/>
</dbReference>
<feature type="domain" description="Calcineurin-like phosphoesterase" evidence="2">
    <location>
        <begin position="123"/>
        <end position="299"/>
    </location>
</feature>
<dbReference type="Proteomes" id="UP000262954">
    <property type="component" value="Unassembled WGS sequence"/>
</dbReference>
<dbReference type="PANTHER" id="PTHR43143">
    <property type="entry name" value="METALLOPHOSPHOESTERASE, CALCINEURIN SUPERFAMILY"/>
    <property type="match status" value="1"/>
</dbReference>
<organism evidence="4 5">
    <name type="scientific">Coprobacter fastidiosus</name>
    <dbReference type="NCBI Taxonomy" id="1099853"/>
    <lineage>
        <taxon>Bacteria</taxon>
        <taxon>Pseudomonadati</taxon>
        <taxon>Bacteroidota</taxon>
        <taxon>Bacteroidia</taxon>
        <taxon>Bacteroidales</taxon>
        <taxon>Barnesiellaceae</taxon>
        <taxon>Coprobacter</taxon>
    </lineage>
</organism>
<protein>
    <submittedName>
        <fullName evidence="4">Ser/Thr phosphatase</fullName>
    </submittedName>
</protein>
<dbReference type="SUPFAM" id="SSF56300">
    <property type="entry name" value="Metallo-dependent phosphatases"/>
    <property type="match status" value="1"/>
</dbReference>
<evidence type="ECO:0000259" key="2">
    <source>
        <dbReference type="Pfam" id="PF00149"/>
    </source>
</evidence>
<feature type="signal peptide" evidence="1">
    <location>
        <begin position="1"/>
        <end position="21"/>
    </location>
</feature>
<evidence type="ECO:0000256" key="1">
    <source>
        <dbReference type="SAM" id="SignalP"/>
    </source>
</evidence>
<evidence type="ECO:0000259" key="3">
    <source>
        <dbReference type="Pfam" id="PF16370"/>
    </source>
</evidence>
<feature type="chain" id="PRO_5016709423" evidence="1">
    <location>
        <begin position="22"/>
        <end position="511"/>
    </location>
</feature>
<proteinExistence type="predicted"/>
<dbReference type="GO" id="GO:0016787">
    <property type="term" value="F:hydrolase activity"/>
    <property type="evidence" value="ECO:0007669"/>
    <property type="project" value="InterPro"/>
</dbReference>
<accession>A0A354LZ87</accession>
<sequence>MKSIKNFLLPIYLACFMPLTAQNIVSGKVFLDKNGNGIQDRSEHGIKAVPVSNGRDVVLTDKDGNFSISVADGESLFPIFPSGYTSSSGDIIRSSDFVFRTMRSEDKVDFALKKEKQPKHFTLGAIGDIQMGNPQELDYANQTIIPELVGRKDIQLAVWLGDLVNNRLELFEDVREMIRCTEIPSWVLPGNHDRITTGHTLQDSLFNRYFGASTYAFNYGNVHFIVLNNVAPDGKRGYKARISDRQMAFIKNDLSYVPKDRFVVFCQHIPLVHTENIEDLKTLLNGRNKLFALSGHTHRVSRHFIPVGNSVMQELVAGATCGHWWVGEKDWLGVPSALMQCGAPRNYFTIEFSPDDYQIHFKGVGLDSERQMDIWVQGCDTIDRHVKDFREFARGEIFANIYGGSDSTEVSIQIGNTLPVRMEKVEVTAPTVTRQNQWYKEKIYPTKISRRSPLRKSASTHLWHFRLPENLMPGIYPIRIEAKDTYGFSVSGVRMVRIEDPDTPFDWRKRH</sequence>
<evidence type="ECO:0000313" key="5">
    <source>
        <dbReference type="Proteomes" id="UP000262954"/>
    </source>
</evidence>
<dbReference type="Gene3D" id="3.60.21.10">
    <property type="match status" value="1"/>
</dbReference>
<feature type="domain" description="Calcineurin-like phosphoesterase C-terminal" evidence="3">
    <location>
        <begin position="314"/>
        <end position="487"/>
    </location>
</feature>
<evidence type="ECO:0000313" key="4">
    <source>
        <dbReference type="EMBL" id="HBJ07576.1"/>
    </source>
</evidence>
<comment type="caution">
    <text evidence="4">The sequence shown here is derived from an EMBL/GenBank/DDBJ whole genome shotgun (WGS) entry which is preliminary data.</text>
</comment>
<dbReference type="InterPro" id="IPR032288">
    <property type="entry name" value="Metallophos_C"/>
</dbReference>
<dbReference type="InterPro" id="IPR004843">
    <property type="entry name" value="Calcineurin-like_PHP"/>
</dbReference>
<dbReference type="InterPro" id="IPR013783">
    <property type="entry name" value="Ig-like_fold"/>
</dbReference>
<dbReference type="Pfam" id="PF00149">
    <property type="entry name" value="Metallophos"/>
    <property type="match status" value="1"/>
</dbReference>
<dbReference type="Gene3D" id="2.60.40.10">
    <property type="entry name" value="Immunoglobulins"/>
    <property type="match status" value="1"/>
</dbReference>
<keyword evidence="1" id="KW-0732">Signal</keyword>
<dbReference type="Pfam" id="PF16370">
    <property type="entry name" value="MetallophosC"/>
    <property type="match status" value="1"/>
</dbReference>
<dbReference type="InterPro" id="IPR051918">
    <property type="entry name" value="STPP_CPPED1"/>
</dbReference>
<gene>
    <name evidence="4" type="ORF">DDY73_01090</name>
</gene>
<name>A0A354LZ87_9BACT</name>
<reference evidence="4 5" key="1">
    <citation type="journal article" date="2018" name="Nat. Biotechnol.">
        <title>A standardized bacterial taxonomy based on genome phylogeny substantially revises the tree of life.</title>
        <authorList>
            <person name="Parks D.H."/>
            <person name="Chuvochina M."/>
            <person name="Waite D.W."/>
            <person name="Rinke C."/>
            <person name="Skarshewski A."/>
            <person name="Chaumeil P.A."/>
            <person name="Hugenholtz P."/>
        </authorList>
    </citation>
    <scope>NUCLEOTIDE SEQUENCE [LARGE SCALE GENOMIC DNA]</scope>
    <source>
        <strain evidence="4">UBA11482</strain>
    </source>
</reference>